<comment type="caution">
    <text evidence="2">The sequence shown here is derived from an EMBL/GenBank/DDBJ whole genome shotgun (WGS) entry which is preliminary data.</text>
</comment>
<dbReference type="GO" id="GO:0016226">
    <property type="term" value="P:iron-sulfur cluster assembly"/>
    <property type="evidence" value="ECO:0007669"/>
    <property type="project" value="TreeGrafter"/>
</dbReference>
<proteinExistence type="predicted"/>
<dbReference type="EMBL" id="CAJJDP010000048">
    <property type="protein sequence ID" value="CAD8166674.1"/>
    <property type="molecule type" value="Genomic_DNA"/>
</dbReference>
<evidence type="ECO:0000256" key="1">
    <source>
        <dbReference type="PROSITE-ProRule" id="PRU00221"/>
    </source>
</evidence>
<feature type="repeat" description="WD" evidence="1">
    <location>
        <begin position="272"/>
        <end position="303"/>
    </location>
</feature>
<sequence length="489" mass="57549">MQIRCTQADHRNQQIIGVCIDITCQNQRPYCNFCLPFHAKHLQMLTSLDLFNEWIQQRIFRVKNAYNSVQDLKISLDRLITQFYPYFNCNVNQIPEFGLSEIDKLIKGLCQIEDCEKVLFVQLKQSTEQAIQIINEILKKMKYSQNIKENTNNQISQSIDQSILEQPKPLCKLKTIKFDLMNQNSIKQGDKCRAVAFNKDCSIVAAGCNCLIKIFEFKQGISKQVQLLDQHKNRVTTINFMKKTNQFISGDFEGSILIWANHDNQWICSQTAKQHNDLINCLIMNNNEDIMISSSEDKTIKFWTKKDQWMCQQTITDHKHWVFQLSLNEKQNQVISCGWDKLILVIEYSEQYKRWVVLQNIKIDCEGVRLCFINDNLFTFQPYQGNQMHIYEMNKERNQFIKTKNITVNQGEDAFGFFQQQYIKSKQLLVSKHQNFNLIRKQENDEFLVEQSIQLGSKDFYGQMSDDGEYLITWDASSKEIQIRRCIEG</sequence>
<dbReference type="PANTHER" id="PTHR19920:SF0">
    <property type="entry name" value="CYTOSOLIC IRON-SULFUR PROTEIN ASSEMBLY PROTEIN CIAO1-RELATED"/>
    <property type="match status" value="1"/>
</dbReference>
<organism evidence="2 3">
    <name type="scientific">Paramecium octaurelia</name>
    <dbReference type="NCBI Taxonomy" id="43137"/>
    <lineage>
        <taxon>Eukaryota</taxon>
        <taxon>Sar</taxon>
        <taxon>Alveolata</taxon>
        <taxon>Ciliophora</taxon>
        <taxon>Intramacronucleata</taxon>
        <taxon>Oligohymenophorea</taxon>
        <taxon>Peniculida</taxon>
        <taxon>Parameciidae</taxon>
        <taxon>Paramecium</taxon>
    </lineage>
</organism>
<feature type="repeat" description="WD" evidence="1">
    <location>
        <begin position="228"/>
        <end position="259"/>
    </location>
</feature>
<name>A0A8S1UQM0_PAROT</name>
<dbReference type="PANTHER" id="PTHR19920">
    <property type="entry name" value="WD40 PROTEIN CIAO1"/>
    <property type="match status" value="1"/>
</dbReference>
<evidence type="ECO:0000313" key="3">
    <source>
        <dbReference type="Proteomes" id="UP000683925"/>
    </source>
</evidence>
<evidence type="ECO:0000313" key="2">
    <source>
        <dbReference type="EMBL" id="CAD8166674.1"/>
    </source>
</evidence>
<dbReference type="AlphaFoldDB" id="A0A8S1UQM0"/>
<dbReference type="GO" id="GO:0097361">
    <property type="term" value="C:cytosolic [4Fe-4S] assembly targeting complex"/>
    <property type="evidence" value="ECO:0007669"/>
    <property type="project" value="TreeGrafter"/>
</dbReference>
<accession>A0A8S1UQM0</accession>
<dbReference type="PROSITE" id="PS50082">
    <property type="entry name" value="WD_REPEATS_2"/>
    <property type="match status" value="2"/>
</dbReference>
<keyword evidence="3" id="KW-1185">Reference proteome</keyword>
<dbReference type="Proteomes" id="UP000683925">
    <property type="component" value="Unassembled WGS sequence"/>
</dbReference>
<gene>
    <name evidence="2" type="ORF">POCTA_138.1.T0480283</name>
</gene>
<protein>
    <submittedName>
        <fullName evidence="2">Uncharacterized protein</fullName>
    </submittedName>
</protein>
<dbReference type="InterPro" id="IPR001680">
    <property type="entry name" value="WD40_rpt"/>
</dbReference>
<dbReference type="OrthoDB" id="583570at2759"/>
<reference evidence="2" key="1">
    <citation type="submission" date="2021-01" db="EMBL/GenBank/DDBJ databases">
        <authorList>
            <consortium name="Genoscope - CEA"/>
            <person name="William W."/>
        </authorList>
    </citation>
    <scope>NUCLEOTIDE SEQUENCE</scope>
</reference>
<dbReference type="SMART" id="SM00320">
    <property type="entry name" value="WD40"/>
    <property type="match status" value="4"/>
</dbReference>
<dbReference type="Pfam" id="PF00400">
    <property type="entry name" value="WD40"/>
    <property type="match status" value="3"/>
</dbReference>
<keyword evidence="1" id="KW-0853">WD repeat</keyword>
<dbReference type="PROSITE" id="PS50294">
    <property type="entry name" value="WD_REPEATS_REGION"/>
    <property type="match status" value="2"/>
</dbReference>